<comment type="similarity">
    <text evidence="1">Belongs to the LytR/CpsA/Psr (LCP) family.</text>
</comment>
<dbReference type="PANTHER" id="PTHR33392">
    <property type="entry name" value="POLYISOPRENYL-TEICHOIC ACID--PEPTIDOGLYCAN TEICHOIC ACID TRANSFERASE TAGU"/>
    <property type="match status" value="1"/>
</dbReference>
<dbReference type="Pfam" id="PF03816">
    <property type="entry name" value="LytR_cpsA_psr"/>
    <property type="match status" value="1"/>
</dbReference>
<proteinExistence type="inferred from homology"/>
<name>A0A7Y9Z970_9MICO</name>
<evidence type="ECO:0000259" key="2">
    <source>
        <dbReference type="Pfam" id="PF03816"/>
    </source>
</evidence>
<dbReference type="NCBIfam" id="TIGR00350">
    <property type="entry name" value="lytR_cpsA_psr"/>
    <property type="match status" value="1"/>
</dbReference>
<dbReference type="AlphaFoldDB" id="A0A7Y9Z970"/>
<organism evidence="3 4">
    <name type="scientific">Demequina lutea</name>
    <dbReference type="NCBI Taxonomy" id="431489"/>
    <lineage>
        <taxon>Bacteria</taxon>
        <taxon>Bacillati</taxon>
        <taxon>Actinomycetota</taxon>
        <taxon>Actinomycetes</taxon>
        <taxon>Micrococcales</taxon>
        <taxon>Demequinaceae</taxon>
        <taxon>Demequina</taxon>
    </lineage>
</organism>
<gene>
    <name evidence="3" type="ORF">BKA03_001273</name>
</gene>
<dbReference type="PANTHER" id="PTHR33392:SF6">
    <property type="entry name" value="POLYISOPRENYL-TEICHOIC ACID--PEPTIDOGLYCAN TEICHOIC ACID TRANSFERASE TAGU"/>
    <property type="match status" value="1"/>
</dbReference>
<dbReference type="Gene3D" id="3.40.630.190">
    <property type="entry name" value="LCP protein"/>
    <property type="match status" value="1"/>
</dbReference>
<evidence type="ECO:0000313" key="4">
    <source>
        <dbReference type="Proteomes" id="UP000547973"/>
    </source>
</evidence>
<dbReference type="Proteomes" id="UP000547973">
    <property type="component" value="Unassembled WGS sequence"/>
</dbReference>
<sequence>MPRKARRSRWRRVRGVLLALVAVLVVSAVAINAWVEHRITTVDALSGAANTPGQTYLIVGSDSRAGWMNDGTVGARTDTIMVMHQPVHGPTALISIPRDSYVAIPGHGQNKINAAFAFGGPQLLVQTVEQLTGLTIDRYVEVGFLGVEDVVNGLGGVNLCYDADVNDPYSTLVWQAGCHQADGATALAFSRMRYADPLGDIGRTQRQQQVLSAVAKKALSPSTFLNPFKAKRVAEAGLQSFRVSNGTHTLDLARMASVFNAARGADAVTGTPPIATIDYQVAGVGSCVLLDPKTVGEFWTQIAAGTYAPGTHTGGIG</sequence>
<protein>
    <submittedName>
        <fullName evidence="3">LCP family protein required for cell wall assembly</fullName>
    </submittedName>
</protein>
<evidence type="ECO:0000256" key="1">
    <source>
        <dbReference type="ARBA" id="ARBA00006068"/>
    </source>
</evidence>
<dbReference type="RefSeq" id="WP_062074968.1">
    <property type="nucleotide sequence ID" value="NZ_BBRC01000005.1"/>
</dbReference>
<feature type="domain" description="Cell envelope-related transcriptional attenuator" evidence="2">
    <location>
        <begin position="76"/>
        <end position="219"/>
    </location>
</feature>
<evidence type="ECO:0000313" key="3">
    <source>
        <dbReference type="EMBL" id="NYI41154.1"/>
    </source>
</evidence>
<comment type="caution">
    <text evidence="3">The sequence shown here is derived from an EMBL/GenBank/DDBJ whole genome shotgun (WGS) entry which is preliminary data.</text>
</comment>
<dbReference type="EMBL" id="JACBZO010000001">
    <property type="protein sequence ID" value="NYI41154.1"/>
    <property type="molecule type" value="Genomic_DNA"/>
</dbReference>
<accession>A0A7Y9Z970</accession>
<dbReference type="InterPro" id="IPR004474">
    <property type="entry name" value="LytR_CpsA_psr"/>
</dbReference>
<reference evidence="3 4" key="1">
    <citation type="submission" date="2020-07" db="EMBL/GenBank/DDBJ databases">
        <title>Sequencing the genomes of 1000 actinobacteria strains.</title>
        <authorList>
            <person name="Klenk H.-P."/>
        </authorList>
    </citation>
    <scope>NUCLEOTIDE SEQUENCE [LARGE SCALE GENOMIC DNA]</scope>
    <source>
        <strain evidence="3 4">DSM 19970</strain>
    </source>
</reference>
<keyword evidence="4" id="KW-1185">Reference proteome</keyword>
<dbReference type="InterPro" id="IPR050922">
    <property type="entry name" value="LytR/CpsA/Psr_CW_biosynth"/>
</dbReference>